<organism evidence="2 3">
    <name type="scientific">Romanomermis culicivorax</name>
    <name type="common">Nematode worm</name>
    <dbReference type="NCBI Taxonomy" id="13658"/>
    <lineage>
        <taxon>Eukaryota</taxon>
        <taxon>Metazoa</taxon>
        <taxon>Ecdysozoa</taxon>
        <taxon>Nematoda</taxon>
        <taxon>Enoplea</taxon>
        <taxon>Dorylaimia</taxon>
        <taxon>Mermithida</taxon>
        <taxon>Mermithoidea</taxon>
        <taxon>Mermithidae</taxon>
        <taxon>Romanomermis</taxon>
    </lineage>
</organism>
<protein>
    <submittedName>
        <fullName evidence="3">Uncharacterized protein</fullName>
    </submittedName>
</protein>
<evidence type="ECO:0000313" key="3">
    <source>
        <dbReference type="WBParaSite" id="nRc.2.0.1.t36120-RA"/>
    </source>
</evidence>
<dbReference type="WBParaSite" id="nRc.2.0.1.t36120-RA">
    <property type="protein sequence ID" value="nRc.2.0.1.t36120-RA"/>
    <property type="gene ID" value="nRc.2.0.1.g36120"/>
</dbReference>
<accession>A0A915KCL8</accession>
<keyword evidence="2" id="KW-1185">Reference proteome</keyword>
<evidence type="ECO:0000256" key="1">
    <source>
        <dbReference type="SAM" id="SignalP"/>
    </source>
</evidence>
<keyword evidence="1" id="KW-0732">Signal</keyword>
<evidence type="ECO:0000313" key="2">
    <source>
        <dbReference type="Proteomes" id="UP000887565"/>
    </source>
</evidence>
<feature type="chain" id="PRO_5036781683" evidence="1">
    <location>
        <begin position="23"/>
        <end position="364"/>
    </location>
</feature>
<dbReference type="AlphaFoldDB" id="A0A915KCL8"/>
<name>A0A915KCL8_ROMCU</name>
<sequence>MNSKFLHFSAAIFLLGVNTGLAEGNRLILVDAYGDEVLLNNYETKKFIQITHSPNLRDASFQVSHFVGYNGRGPDTHDVCQKITFKDQEFFKHPNHKFCVIYFNHSSRTTYAMHDLHTNLTVEFGTKSILARFCKVHDSKLVVACSNIDVNTDHFEYSVCKIYGNGDRPLYIVTNKTTCKNLAIYFWNQGTPLFMGEYHLMSDLTELKIVCADKKQKVDICQKRYKEKTCLDAQTAYKCDQNIQIDQASYDRLFVTKLSANLNKQSSTHIFVVNLVKPQVHFVESGNCEVTCRITNIKSSTGHFRFKFTIYDEVSAISSDYVRFKTCSLHTNLVLFGPEAVLKIYFESFRITVINYGLFFSKCL</sequence>
<reference evidence="3" key="1">
    <citation type="submission" date="2022-11" db="UniProtKB">
        <authorList>
            <consortium name="WormBaseParasite"/>
        </authorList>
    </citation>
    <scope>IDENTIFICATION</scope>
</reference>
<dbReference type="Proteomes" id="UP000887565">
    <property type="component" value="Unplaced"/>
</dbReference>
<proteinExistence type="predicted"/>
<feature type="signal peptide" evidence="1">
    <location>
        <begin position="1"/>
        <end position="22"/>
    </location>
</feature>